<comment type="pathway">
    <text evidence="11">Sulfur metabolism; glutathione metabolism.</text>
</comment>
<evidence type="ECO:0000256" key="11">
    <source>
        <dbReference type="RuleBase" id="RU368036"/>
    </source>
</evidence>
<feature type="binding site" evidence="10">
    <location>
        <position position="420"/>
    </location>
    <ligand>
        <name>L-glutamate</name>
        <dbReference type="ChEBI" id="CHEBI:29985"/>
    </ligand>
</feature>
<keyword evidence="11" id="KW-0317">Glutathione biosynthesis</keyword>
<dbReference type="SUPFAM" id="SSF56235">
    <property type="entry name" value="N-terminal nucleophile aminohydrolases (Ntn hydrolases)"/>
    <property type="match status" value="1"/>
</dbReference>
<dbReference type="GO" id="GO:0006750">
    <property type="term" value="P:glutathione biosynthetic process"/>
    <property type="evidence" value="ECO:0007669"/>
    <property type="project" value="UniProtKB-KW"/>
</dbReference>
<dbReference type="InterPro" id="IPR029055">
    <property type="entry name" value="Ntn_hydrolases_N"/>
</dbReference>
<evidence type="ECO:0000256" key="2">
    <source>
        <dbReference type="ARBA" id="ARBA00001089"/>
    </source>
</evidence>
<comment type="catalytic activity">
    <reaction evidence="2 11">
        <text>glutathione + H2O = L-cysteinylglycine + L-glutamate</text>
        <dbReference type="Rhea" id="RHEA:28807"/>
        <dbReference type="ChEBI" id="CHEBI:15377"/>
        <dbReference type="ChEBI" id="CHEBI:29985"/>
        <dbReference type="ChEBI" id="CHEBI:57925"/>
        <dbReference type="ChEBI" id="CHEBI:61694"/>
        <dbReference type="EC" id="3.4.19.13"/>
    </reaction>
</comment>
<keyword evidence="4 11" id="KW-0808">Transferase</keyword>
<dbReference type="InterPro" id="IPR043138">
    <property type="entry name" value="GGT_lsub"/>
</dbReference>
<dbReference type="GO" id="GO:0103068">
    <property type="term" value="F:leukotriene C4 gamma-glutamyl transferase activity"/>
    <property type="evidence" value="ECO:0007669"/>
    <property type="project" value="UniProtKB-EC"/>
</dbReference>
<dbReference type="PANTHER" id="PTHR43199:SF1">
    <property type="entry name" value="GLUTATHIONE HYDROLASE PROENZYME"/>
    <property type="match status" value="1"/>
</dbReference>
<dbReference type="EMBL" id="CZVW01000006">
    <property type="protein sequence ID" value="CUS99819.1"/>
    <property type="molecule type" value="Genomic_DNA"/>
</dbReference>
<proteinExistence type="inferred from homology"/>
<dbReference type="PANTHER" id="PTHR43199">
    <property type="entry name" value="GLUTATHIONE HYDROLASE"/>
    <property type="match status" value="1"/>
</dbReference>
<dbReference type="Gene3D" id="1.10.246.130">
    <property type="match status" value="1"/>
</dbReference>
<dbReference type="PROSITE" id="PS00462">
    <property type="entry name" value="G_GLU_TRANSPEPTIDASE"/>
    <property type="match status" value="1"/>
</dbReference>
<feature type="binding site" evidence="10">
    <location>
        <begin position="396"/>
        <end position="398"/>
    </location>
    <ligand>
        <name>L-glutamate</name>
        <dbReference type="ChEBI" id="CHEBI:29985"/>
    </ligand>
</feature>
<comment type="subunit">
    <text evidence="11">This enzyme consists of two polypeptide chains, which are synthesized in precursor form from a single polypeptide.</text>
</comment>
<evidence type="ECO:0000256" key="6">
    <source>
        <dbReference type="ARBA" id="ARBA00023145"/>
    </source>
</evidence>
<evidence type="ECO:0000313" key="13">
    <source>
        <dbReference type="Proteomes" id="UP000199197"/>
    </source>
</evidence>
<comment type="catalytic activity">
    <reaction evidence="1 11">
        <text>an S-substituted glutathione + H2O = an S-substituted L-cysteinylglycine + L-glutamate</text>
        <dbReference type="Rhea" id="RHEA:59468"/>
        <dbReference type="ChEBI" id="CHEBI:15377"/>
        <dbReference type="ChEBI" id="CHEBI:29985"/>
        <dbReference type="ChEBI" id="CHEBI:90779"/>
        <dbReference type="ChEBI" id="CHEBI:143103"/>
        <dbReference type="EC" id="3.4.19.13"/>
    </reaction>
</comment>
<comment type="PTM">
    <text evidence="11">Cleaved by autocatalysis into a large and a small subunit.</text>
</comment>
<protein>
    <recommendedName>
        <fullName evidence="11">Glutathione hydrolase proenzyme</fullName>
        <ecNumber evidence="11">2.3.2.2</ecNumber>
        <ecNumber evidence="11">3.4.19.13</ecNumber>
    </recommendedName>
    <component>
        <recommendedName>
            <fullName evidence="11">Glutathione hydrolase large chain</fullName>
        </recommendedName>
    </component>
    <component>
        <recommendedName>
            <fullName evidence="11">Glutathione hydrolase small chain</fullName>
        </recommendedName>
    </component>
</protein>
<dbReference type="RefSeq" id="WP_092348690.1">
    <property type="nucleotide sequence ID" value="NZ_CZVW01000006.1"/>
</dbReference>
<evidence type="ECO:0000256" key="1">
    <source>
        <dbReference type="ARBA" id="ARBA00001049"/>
    </source>
</evidence>
<comment type="similarity">
    <text evidence="3 11">Belongs to the gamma-glutamyltransferase family.</text>
</comment>
<dbReference type="Gene3D" id="3.60.20.40">
    <property type="match status" value="1"/>
</dbReference>
<evidence type="ECO:0000256" key="7">
    <source>
        <dbReference type="ARBA" id="ARBA00023315"/>
    </source>
</evidence>
<evidence type="ECO:0000256" key="5">
    <source>
        <dbReference type="ARBA" id="ARBA00022801"/>
    </source>
</evidence>
<dbReference type="UniPathway" id="UPA00204"/>
<evidence type="ECO:0000256" key="3">
    <source>
        <dbReference type="ARBA" id="ARBA00009381"/>
    </source>
</evidence>
<keyword evidence="6 11" id="KW-0865">Zymogen</keyword>
<keyword evidence="7 11" id="KW-0012">Acyltransferase</keyword>
<keyword evidence="5 11" id="KW-0378">Hydrolase</keyword>
<feature type="binding site" evidence="10">
    <location>
        <position position="471"/>
    </location>
    <ligand>
        <name>L-glutamate</name>
        <dbReference type="ChEBI" id="CHEBI:29985"/>
    </ligand>
</feature>
<gene>
    <name evidence="12" type="ORF">JGI23_00739</name>
</gene>
<evidence type="ECO:0000256" key="10">
    <source>
        <dbReference type="PIRSR" id="PIRSR600101-2"/>
    </source>
</evidence>
<dbReference type="AlphaFoldDB" id="A0A0N7MWX0"/>
<dbReference type="OrthoDB" id="9781342at2"/>
<dbReference type="Pfam" id="PF01019">
    <property type="entry name" value="G_glu_transpept"/>
    <property type="match status" value="1"/>
</dbReference>
<feature type="active site" description="Nucleophile" evidence="9">
    <location>
        <position position="378"/>
    </location>
</feature>
<feature type="binding site" evidence="10">
    <location>
        <begin position="449"/>
        <end position="450"/>
    </location>
    <ligand>
        <name>L-glutamate</name>
        <dbReference type="ChEBI" id="CHEBI:29985"/>
    </ligand>
</feature>
<evidence type="ECO:0000256" key="4">
    <source>
        <dbReference type="ARBA" id="ARBA00022679"/>
    </source>
</evidence>
<dbReference type="EC" id="3.4.19.13" evidence="11"/>
<dbReference type="PRINTS" id="PR01210">
    <property type="entry name" value="GGTRANSPTASE"/>
</dbReference>
<evidence type="ECO:0000313" key="12">
    <source>
        <dbReference type="EMBL" id="CUS99819.1"/>
    </source>
</evidence>
<accession>A0A0N7MWX0</accession>
<organism evidence="12 13">
    <name type="scientific">Candidatus Chryseopegocella kryptomonas</name>
    <dbReference type="NCBI Taxonomy" id="1633643"/>
    <lineage>
        <taxon>Bacteria</taxon>
        <taxon>Pseudomonadati</taxon>
        <taxon>Candidatus Kryptoniota</taxon>
        <taxon>Candidatus Chryseopegocella</taxon>
    </lineage>
</organism>
<dbReference type="InterPro" id="IPR051792">
    <property type="entry name" value="GGT_bact"/>
</dbReference>
<evidence type="ECO:0000256" key="9">
    <source>
        <dbReference type="PIRSR" id="PIRSR600101-1"/>
    </source>
</evidence>
<dbReference type="Proteomes" id="UP000199197">
    <property type="component" value="Unassembled WGS sequence"/>
</dbReference>
<feature type="binding site" evidence="10">
    <location>
        <position position="102"/>
    </location>
    <ligand>
        <name>L-glutamate</name>
        <dbReference type="ChEBI" id="CHEBI:29985"/>
    </ligand>
</feature>
<dbReference type="GO" id="GO:0006751">
    <property type="term" value="P:glutathione catabolic process"/>
    <property type="evidence" value="ECO:0007669"/>
    <property type="project" value="UniProtKB-UniRule"/>
</dbReference>
<dbReference type="InterPro" id="IPR055262">
    <property type="entry name" value="GGT_CS"/>
</dbReference>
<name>A0A0N7MWX0_9BACT</name>
<reference evidence="13" key="1">
    <citation type="submission" date="2015-11" db="EMBL/GenBank/DDBJ databases">
        <authorList>
            <person name="Varghese N."/>
        </authorList>
    </citation>
    <scope>NUCLEOTIDE SEQUENCE [LARGE SCALE GENOMIC DNA]</scope>
    <source>
        <strain evidence="13">JGI-23</strain>
    </source>
</reference>
<dbReference type="GO" id="GO:0036374">
    <property type="term" value="F:glutathione hydrolase activity"/>
    <property type="evidence" value="ECO:0007669"/>
    <property type="project" value="UniProtKB-UniRule"/>
</dbReference>
<comment type="catalytic activity">
    <reaction evidence="8 11">
        <text>an N-terminal (5-L-glutamyl)-[peptide] + an alpha-amino acid = 5-L-glutamyl amino acid + an N-terminal L-alpha-aminoacyl-[peptide]</text>
        <dbReference type="Rhea" id="RHEA:23904"/>
        <dbReference type="Rhea" id="RHEA-COMP:9780"/>
        <dbReference type="Rhea" id="RHEA-COMP:9795"/>
        <dbReference type="ChEBI" id="CHEBI:77644"/>
        <dbReference type="ChEBI" id="CHEBI:78597"/>
        <dbReference type="ChEBI" id="CHEBI:78599"/>
        <dbReference type="ChEBI" id="CHEBI:78608"/>
        <dbReference type="EC" id="2.3.2.2"/>
    </reaction>
</comment>
<dbReference type="NCBIfam" id="TIGR00066">
    <property type="entry name" value="g_glut_trans"/>
    <property type="match status" value="1"/>
</dbReference>
<dbReference type="InterPro" id="IPR043137">
    <property type="entry name" value="GGT_ssub_C"/>
</dbReference>
<dbReference type="InterPro" id="IPR000101">
    <property type="entry name" value="GGT_peptidase"/>
</dbReference>
<evidence type="ECO:0000256" key="8">
    <source>
        <dbReference type="ARBA" id="ARBA00047417"/>
    </source>
</evidence>
<dbReference type="EC" id="2.3.2.2" evidence="11"/>
<keyword evidence="13" id="KW-1185">Reference proteome</keyword>
<sequence length="568" mass="62240">MRKLSLLFLIFSLFAVQILNLSELESASRKPVKAFNGMVVSSDSLATKVGVEILKKGGNAVDAAVAVGFALAVTYPQAGNIGGGGFMVIRMANGETVTIDYREKAPLKAHRDMFLDEKGNFVPEKSQIGHLSVGVPGSVAGLLLALEKYGTMSRKEVLNPAIELAEKGFIVNEGLANAFRNAFEHFKKFPSTMKYFSKNGEPYKAGDKLVQKDLAKVLKLIRDKGRDGFYKGMVADLIVSEMKRGGGLITYEDLENYQPVIRKPVVGNYRGYEIISMGPPSSGGVCLIELLNILENFDLKKYGFGSSQTIHYLVEAMKRVYADRAEYLGDPDFVQIPIEKLLSKEYAKEIADEIDTLYATPSSKIIRSVSPSPEGVHTTHYSIVDKWGNVVAVTTTINSYFGSMVVVDGAGFFLNNEMDDFSAKPGAPNQFGLLGSEANSIQPGKRMLSSMTPTIVLKNGKPFLVLGSPGGSTIITSVLQVILNVVDFGMNIQEAVDAPRIHHQWYPDEIYYERRGLVFDVIENLKKRGHKLVERHGFQGEVQAILIDENGVKYGAADPRGYGLAMGY</sequence>